<dbReference type="GO" id="GO:0007030">
    <property type="term" value="P:Golgi organization"/>
    <property type="evidence" value="ECO:0007669"/>
    <property type="project" value="TreeGrafter"/>
</dbReference>
<protein>
    <recommendedName>
        <fullName evidence="6">UBX domain-containing protein</fullName>
    </recommendedName>
</protein>
<dbReference type="GO" id="GO:0043161">
    <property type="term" value="P:proteasome-mediated ubiquitin-dependent protein catabolic process"/>
    <property type="evidence" value="ECO:0007669"/>
    <property type="project" value="TreeGrafter"/>
</dbReference>
<dbReference type="eggNOG" id="KOG2086">
    <property type="taxonomic scope" value="Eukaryota"/>
</dbReference>
<evidence type="ECO:0000259" key="3">
    <source>
        <dbReference type="PROSITE" id="PS51399"/>
    </source>
</evidence>
<feature type="compositionally biased region" description="Acidic residues" evidence="1">
    <location>
        <begin position="112"/>
        <end position="124"/>
    </location>
</feature>
<dbReference type="PROSITE" id="PS50033">
    <property type="entry name" value="UBX"/>
    <property type="match status" value="1"/>
</dbReference>
<dbReference type="OrthoDB" id="25887at2759"/>
<dbReference type="OMA" id="NKDHTDK"/>
<dbReference type="InterPro" id="IPR001012">
    <property type="entry name" value="UBX_dom"/>
</dbReference>
<feature type="compositionally biased region" description="Low complexity" evidence="1">
    <location>
        <begin position="55"/>
        <end position="65"/>
    </location>
</feature>
<dbReference type="GO" id="GO:0005829">
    <property type="term" value="C:cytosol"/>
    <property type="evidence" value="ECO:0007669"/>
    <property type="project" value="TreeGrafter"/>
</dbReference>
<accession>G2Q9Z9</accession>
<dbReference type="GO" id="GO:0005634">
    <property type="term" value="C:nucleus"/>
    <property type="evidence" value="ECO:0007669"/>
    <property type="project" value="TreeGrafter"/>
</dbReference>
<dbReference type="SUPFAM" id="SSF102848">
    <property type="entry name" value="NSFL1 (p97 ATPase) cofactor p47, SEP domain"/>
    <property type="match status" value="1"/>
</dbReference>
<dbReference type="FunCoup" id="G2Q9Z9">
    <property type="interactions" value="994"/>
</dbReference>
<dbReference type="HOGENOM" id="CLU_029402_4_1_1"/>
<evidence type="ECO:0000259" key="2">
    <source>
        <dbReference type="PROSITE" id="PS50033"/>
    </source>
</evidence>
<reference evidence="4 5" key="1">
    <citation type="journal article" date="2011" name="Nat. Biotechnol.">
        <title>Comparative genomic analysis of the thermophilic biomass-degrading fungi Myceliophthora thermophila and Thielavia terrestris.</title>
        <authorList>
            <person name="Berka R.M."/>
            <person name="Grigoriev I.V."/>
            <person name="Otillar R."/>
            <person name="Salamov A."/>
            <person name="Grimwood J."/>
            <person name="Reid I."/>
            <person name="Ishmael N."/>
            <person name="John T."/>
            <person name="Darmond C."/>
            <person name="Moisan M.-C."/>
            <person name="Henrissat B."/>
            <person name="Coutinho P.M."/>
            <person name="Lombard V."/>
            <person name="Natvig D.O."/>
            <person name="Lindquist E."/>
            <person name="Schmutz J."/>
            <person name="Lucas S."/>
            <person name="Harris P."/>
            <person name="Powlowski J."/>
            <person name="Bellemare A."/>
            <person name="Taylor D."/>
            <person name="Butler G."/>
            <person name="de Vries R.P."/>
            <person name="Allijn I.E."/>
            <person name="van den Brink J."/>
            <person name="Ushinsky S."/>
            <person name="Storms R."/>
            <person name="Powell A.J."/>
            <person name="Paulsen I.T."/>
            <person name="Elbourne L.D.H."/>
            <person name="Baker S.E."/>
            <person name="Magnuson J."/>
            <person name="LaBoissiere S."/>
            <person name="Clutterbuck A.J."/>
            <person name="Martinez D."/>
            <person name="Wogulis M."/>
            <person name="de Leon A.L."/>
            <person name="Rey M.W."/>
            <person name="Tsang A."/>
        </authorList>
    </citation>
    <scope>NUCLEOTIDE SEQUENCE [LARGE SCALE GENOMIC DNA]</scope>
    <source>
        <strain evidence="5">ATCC 42464 / BCRC 31852 / DSM 1799</strain>
    </source>
</reference>
<dbReference type="Proteomes" id="UP000007322">
    <property type="component" value="Chromosome 2"/>
</dbReference>
<dbReference type="KEGG" id="mtm:MYCTH_2301702"/>
<dbReference type="PROSITE" id="PS51399">
    <property type="entry name" value="SEP"/>
    <property type="match status" value="1"/>
</dbReference>
<dbReference type="SUPFAM" id="SSF54236">
    <property type="entry name" value="Ubiquitin-like"/>
    <property type="match status" value="1"/>
</dbReference>
<dbReference type="InterPro" id="IPR009060">
    <property type="entry name" value="UBA-like_sf"/>
</dbReference>
<dbReference type="Gene3D" id="1.10.8.10">
    <property type="entry name" value="DNA helicase RuvA subunit, C-terminal domain"/>
    <property type="match status" value="1"/>
</dbReference>
<dbReference type="Gene3D" id="3.10.20.90">
    <property type="entry name" value="Phosphatidylinositol 3-kinase Catalytic Subunit, Chain A, domain 1"/>
    <property type="match status" value="1"/>
</dbReference>
<feature type="region of interest" description="Disordered" evidence="1">
    <location>
        <begin position="44"/>
        <end position="215"/>
    </location>
</feature>
<dbReference type="GO" id="GO:0031468">
    <property type="term" value="P:nuclear membrane reassembly"/>
    <property type="evidence" value="ECO:0007669"/>
    <property type="project" value="TreeGrafter"/>
</dbReference>
<dbReference type="Pfam" id="PF14555">
    <property type="entry name" value="UBA_4"/>
    <property type="match status" value="1"/>
</dbReference>
<dbReference type="PANTHER" id="PTHR23333:SF20">
    <property type="entry name" value="NSFL1 COFACTOR P47"/>
    <property type="match status" value="1"/>
</dbReference>
<dbReference type="Gene3D" id="3.30.420.210">
    <property type="entry name" value="SEP domain"/>
    <property type="match status" value="1"/>
</dbReference>
<evidence type="ECO:0000256" key="1">
    <source>
        <dbReference type="SAM" id="MobiDB-lite"/>
    </source>
</evidence>
<dbReference type="SMART" id="SM00553">
    <property type="entry name" value="SEP"/>
    <property type="match status" value="1"/>
</dbReference>
<evidence type="ECO:0000313" key="4">
    <source>
        <dbReference type="EMBL" id="AEO56603.1"/>
    </source>
</evidence>
<feature type="domain" description="SEP" evidence="3">
    <location>
        <begin position="217"/>
        <end position="281"/>
    </location>
</feature>
<dbReference type="GO" id="GO:0043130">
    <property type="term" value="F:ubiquitin binding"/>
    <property type="evidence" value="ECO:0007669"/>
    <property type="project" value="TreeGrafter"/>
</dbReference>
<feature type="compositionally biased region" description="Low complexity" evidence="1">
    <location>
        <begin position="305"/>
        <end position="327"/>
    </location>
</feature>
<organism evidence="4 5">
    <name type="scientific">Thermothelomyces thermophilus (strain ATCC 42464 / BCRC 31852 / DSM 1799)</name>
    <name type="common">Sporotrichum thermophile</name>
    <dbReference type="NCBI Taxonomy" id="573729"/>
    <lineage>
        <taxon>Eukaryota</taxon>
        <taxon>Fungi</taxon>
        <taxon>Dikarya</taxon>
        <taxon>Ascomycota</taxon>
        <taxon>Pezizomycotina</taxon>
        <taxon>Sordariomycetes</taxon>
        <taxon>Sordariomycetidae</taxon>
        <taxon>Sordariales</taxon>
        <taxon>Chaetomiaceae</taxon>
        <taxon>Thermothelomyces</taxon>
    </lineage>
</organism>
<feature type="domain" description="UBX" evidence="2">
    <location>
        <begin position="331"/>
        <end position="386"/>
    </location>
</feature>
<dbReference type="PANTHER" id="PTHR23333">
    <property type="entry name" value="UBX DOMAIN CONTAINING PROTEIN"/>
    <property type="match status" value="1"/>
</dbReference>
<feature type="compositionally biased region" description="Low complexity" evidence="1">
    <location>
        <begin position="81"/>
        <end position="90"/>
    </location>
</feature>
<dbReference type="GeneID" id="11510653"/>
<dbReference type="CDD" id="cd14273">
    <property type="entry name" value="UBA_TAP-C_like"/>
    <property type="match status" value="1"/>
</dbReference>
<dbReference type="GO" id="GO:0061025">
    <property type="term" value="P:membrane fusion"/>
    <property type="evidence" value="ECO:0007669"/>
    <property type="project" value="TreeGrafter"/>
</dbReference>
<dbReference type="GO" id="GO:0000045">
    <property type="term" value="P:autophagosome assembly"/>
    <property type="evidence" value="ECO:0007669"/>
    <property type="project" value="TreeGrafter"/>
</dbReference>
<keyword evidence="5" id="KW-1185">Reference proteome</keyword>
<feature type="region of interest" description="Disordered" evidence="1">
    <location>
        <begin position="283"/>
        <end position="335"/>
    </location>
</feature>
<sequence>MADHDTLISNFCELTGASTEQATEYLSGSRWDIDSAVTAYYTDLEEGEQARTSTAAAPAAAPEPAYTGPRTLDGRPAPEYATASSSSTSKKPQKRTGVATLSSIGGGNSHDDSEEDDDYDDEDDERRGPRDLFAGGEKSGLAVQDPAQRSSDPRKLISDIVAKARSNARQSSEEPAGPSRSRFRGVGHTLGGDGVESRVIPDPQGSPIPTATSEGPVQERVLHIWNDGFSIDDGELRRFDDPQNRADLQMIREGRAPIHLMNVRLDQRVDVKLQQHNENYRPLPKVYRPFSGTGRRLGSPVPGEAAPAPQPVSTTAATASTSQAPSTGADESQPTVTLRIQLPDGTRLPARFNTTQTVGDVYDFIQRSSPSLGGRAWVLSTTFPNKEHDDKSLVLGEMAEFKRGGAAVVKWK</sequence>
<evidence type="ECO:0008006" key="6">
    <source>
        <dbReference type="Google" id="ProtNLM"/>
    </source>
</evidence>
<dbReference type="Pfam" id="PF08059">
    <property type="entry name" value="SEP"/>
    <property type="match status" value="1"/>
</dbReference>
<proteinExistence type="predicted"/>
<dbReference type="FunFam" id="3.30.420.210:FF:000002">
    <property type="entry name" value="UBX domain-containing protein 1"/>
    <property type="match status" value="1"/>
</dbReference>
<dbReference type="RefSeq" id="XP_003661848.1">
    <property type="nucleotide sequence ID" value="XM_003661800.1"/>
</dbReference>
<dbReference type="STRING" id="573729.G2Q9Z9"/>
<gene>
    <name evidence="4" type="ORF">MYCTH_2301702</name>
</gene>
<dbReference type="InterPro" id="IPR012989">
    <property type="entry name" value="SEP_domain"/>
</dbReference>
<name>G2Q9Z9_THET4</name>
<dbReference type="SMART" id="SM00166">
    <property type="entry name" value="UBX"/>
    <property type="match status" value="1"/>
</dbReference>
<dbReference type="VEuPathDB" id="FungiDB:MYCTH_2301702"/>
<dbReference type="EMBL" id="CP003003">
    <property type="protein sequence ID" value="AEO56603.1"/>
    <property type="molecule type" value="Genomic_DNA"/>
</dbReference>
<dbReference type="InParanoid" id="G2Q9Z9"/>
<dbReference type="InterPro" id="IPR036241">
    <property type="entry name" value="NSFL1C_SEP_dom_sf"/>
</dbReference>
<dbReference type="AlphaFoldDB" id="G2Q9Z9"/>
<evidence type="ECO:0000313" key="5">
    <source>
        <dbReference type="Proteomes" id="UP000007322"/>
    </source>
</evidence>
<dbReference type="SUPFAM" id="SSF46934">
    <property type="entry name" value="UBA-like"/>
    <property type="match status" value="1"/>
</dbReference>
<dbReference type="Pfam" id="PF00789">
    <property type="entry name" value="UBX"/>
    <property type="match status" value="1"/>
</dbReference>
<dbReference type="InterPro" id="IPR029071">
    <property type="entry name" value="Ubiquitin-like_domsf"/>
</dbReference>